<dbReference type="InterPro" id="IPR008972">
    <property type="entry name" value="Cupredoxin"/>
</dbReference>
<evidence type="ECO:0000259" key="1">
    <source>
        <dbReference type="Pfam" id="PF13473"/>
    </source>
</evidence>
<reference evidence="3" key="1">
    <citation type="journal article" date="2019" name="Int. J. Syst. Evol. Microbiol.">
        <title>The Global Catalogue of Microorganisms (GCM) 10K type strain sequencing project: providing services to taxonomists for standard genome sequencing and annotation.</title>
        <authorList>
            <consortium name="The Broad Institute Genomics Platform"/>
            <consortium name="The Broad Institute Genome Sequencing Center for Infectious Disease"/>
            <person name="Wu L."/>
            <person name="Ma J."/>
        </authorList>
    </citation>
    <scope>NUCLEOTIDE SEQUENCE [LARGE SCALE GENOMIC DNA]</scope>
    <source>
        <strain evidence="3">JCM 4788</strain>
    </source>
</reference>
<dbReference type="Gene3D" id="2.60.40.420">
    <property type="entry name" value="Cupredoxins - blue copper proteins"/>
    <property type="match status" value="1"/>
</dbReference>
<comment type="caution">
    <text evidence="2">The sequence shown here is derived from an EMBL/GenBank/DDBJ whole genome shotgun (WGS) entry which is preliminary data.</text>
</comment>
<dbReference type="SUPFAM" id="SSF49503">
    <property type="entry name" value="Cupredoxins"/>
    <property type="match status" value="1"/>
</dbReference>
<accession>A0ABP3J0J3</accession>
<name>A0ABP3J0J3_9ACTN</name>
<sequence length="84" mass="9167">MTTRPVSIVDFAFQPDQLTIVFGDEVVWTNNGNTTHTVTADDDTFDSGDIAPRGTFSLTFDKGRGTVTYHCSIHPDMKGAITIT</sequence>
<gene>
    <name evidence="2" type="ORF">GCM10010357_67010</name>
</gene>
<dbReference type="InterPro" id="IPR052721">
    <property type="entry name" value="ET_Amicyanin"/>
</dbReference>
<dbReference type="EMBL" id="BAAABX010000086">
    <property type="protein sequence ID" value="GAA0436153.1"/>
    <property type="molecule type" value="Genomic_DNA"/>
</dbReference>
<organism evidence="2 3">
    <name type="scientific">Streptomyces luteireticuli</name>
    <dbReference type="NCBI Taxonomy" id="173858"/>
    <lineage>
        <taxon>Bacteria</taxon>
        <taxon>Bacillati</taxon>
        <taxon>Actinomycetota</taxon>
        <taxon>Actinomycetes</taxon>
        <taxon>Kitasatosporales</taxon>
        <taxon>Streptomycetaceae</taxon>
        <taxon>Streptomyces</taxon>
    </lineage>
</organism>
<proteinExistence type="predicted"/>
<dbReference type="Proteomes" id="UP001500879">
    <property type="component" value="Unassembled WGS sequence"/>
</dbReference>
<dbReference type="InterPro" id="IPR028096">
    <property type="entry name" value="EfeO_Cupredoxin"/>
</dbReference>
<dbReference type="RefSeq" id="WP_344032465.1">
    <property type="nucleotide sequence ID" value="NZ_BAAABX010000086.1"/>
</dbReference>
<keyword evidence="3" id="KW-1185">Reference proteome</keyword>
<dbReference type="PANTHER" id="PTHR36507:SF1">
    <property type="entry name" value="BLL1555 PROTEIN"/>
    <property type="match status" value="1"/>
</dbReference>
<dbReference type="PANTHER" id="PTHR36507">
    <property type="entry name" value="BLL1555 PROTEIN"/>
    <property type="match status" value="1"/>
</dbReference>
<dbReference type="Pfam" id="PF13473">
    <property type="entry name" value="Cupredoxin_1"/>
    <property type="match status" value="1"/>
</dbReference>
<feature type="domain" description="EfeO-type cupredoxin-like" evidence="1">
    <location>
        <begin position="6"/>
        <end position="83"/>
    </location>
</feature>
<protein>
    <recommendedName>
        <fullName evidence="1">EfeO-type cupredoxin-like domain-containing protein</fullName>
    </recommendedName>
</protein>
<evidence type="ECO:0000313" key="2">
    <source>
        <dbReference type="EMBL" id="GAA0436153.1"/>
    </source>
</evidence>
<evidence type="ECO:0000313" key="3">
    <source>
        <dbReference type="Proteomes" id="UP001500879"/>
    </source>
</evidence>